<dbReference type="PANTHER" id="PTHR47506">
    <property type="entry name" value="TRANSCRIPTIONAL REGULATORY PROTEIN"/>
    <property type="match status" value="1"/>
</dbReference>
<evidence type="ECO:0000259" key="5">
    <source>
        <dbReference type="PROSITE" id="PS50977"/>
    </source>
</evidence>
<dbReference type="PANTHER" id="PTHR47506:SF1">
    <property type="entry name" value="HTH-TYPE TRANSCRIPTIONAL REGULATOR YJDC"/>
    <property type="match status" value="1"/>
</dbReference>
<organism evidence="6 7">
    <name type="scientific">Erythrobacter mangrovi</name>
    <dbReference type="NCBI Taxonomy" id="2739433"/>
    <lineage>
        <taxon>Bacteria</taxon>
        <taxon>Pseudomonadati</taxon>
        <taxon>Pseudomonadota</taxon>
        <taxon>Alphaproteobacteria</taxon>
        <taxon>Sphingomonadales</taxon>
        <taxon>Erythrobacteraceae</taxon>
        <taxon>Erythrobacter/Porphyrobacter group</taxon>
        <taxon>Erythrobacter</taxon>
    </lineage>
</organism>
<evidence type="ECO:0000256" key="3">
    <source>
        <dbReference type="ARBA" id="ARBA00023163"/>
    </source>
</evidence>
<reference evidence="6 7" key="1">
    <citation type="submission" date="2020-05" db="EMBL/GenBank/DDBJ databases">
        <title>Erythrobacter mangrovi sp. nov., isolated from rhizosphere soil of mangrove plant (Kandelia candel).</title>
        <authorList>
            <person name="Ye Y.H."/>
        </authorList>
    </citation>
    <scope>NUCLEOTIDE SEQUENCE [LARGE SCALE GENOMIC DNA]</scope>
    <source>
        <strain evidence="6 7">EB310</strain>
    </source>
</reference>
<dbReference type="Proteomes" id="UP000504693">
    <property type="component" value="Chromosome"/>
</dbReference>
<dbReference type="SUPFAM" id="SSF48498">
    <property type="entry name" value="Tetracyclin repressor-like, C-terminal domain"/>
    <property type="match status" value="1"/>
</dbReference>
<dbReference type="AlphaFoldDB" id="A0A7D4B7W7"/>
<protein>
    <submittedName>
        <fullName evidence="6">TetR/AcrR family transcriptional regulator</fullName>
    </submittedName>
</protein>
<dbReference type="Pfam" id="PF00440">
    <property type="entry name" value="TetR_N"/>
    <property type="match status" value="1"/>
</dbReference>
<dbReference type="Pfam" id="PF21993">
    <property type="entry name" value="TetR_C_13_2"/>
    <property type="match status" value="1"/>
</dbReference>
<name>A0A7D4B7W7_9SPHN</name>
<feature type="domain" description="HTH tetR-type" evidence="5">
    <location>
        <begin position="1"/>
        <end position="61"/>
    </location>
</feature>
<dbReference type="FunFam" id="1.10.10.60:FF:000141">
    <property type="entry name" value="TetR family transcriptional regulator"/>
    <property type="match status" value="1"/>
</dbReference>
<proteinExistence type="predicted"/>
<keyword evidence="2 4" id="KW-0238">DNA-binding</keyword>
<gene>
    <name evidence="6" type="ORF">HQR01_00555</name>
</gene>
<dbReference type="SUPFAM" id="SSF46689">
    <property type="entry name" value="Homeodomain-like"/>
    <property type="match status" value="1"/>
</dbReference>
<keyword evidence="3" id="KW-0804">Transcription</keyword>
<keyword evidence="7" id="KW-1185">Reference proteome</keyword>
<evidence type="ECO:0000256" key="4">
    <source>
        <dbReference type="PROSITE-ProRule" id="PRU00335"/>
    </source>
</evidence>
<dbReference type="PROSITE" id="PS50977">
    <property type="entry name" value="HTH_TETR_2"/>
    <property type="match status" value="1"/>
</dbReference>
<feature type="DNA-binding region" description="H-T-H motif" evidence="4">
    <location>
        <begin position="24"/>
        <end position="43"/>
    </location>
</feature>
<dbReference type="InterPro" id="IPR054156">
    <property type="entry name" value="YxaF_TetR_C"/>
</dbReference>
<dbReference type="KEGG" id="emv:HQR01_00555"/>
<accession>A0A7D4B7W7</accession>
<evidence type="ECO:0000256" key="2">
    <source>
        <dbReference type="ARBA" id="ARBA00023125"/>
    </source>
</evidence>
<dbReference type="InterPro" id="IPR001647">
    <property type="entry name" value="HTH_TetR"/>
</dbReference>
<sequence length="197" mass="22392">MSTRDAIVEAADKLFYENGFDHTSFAHVAEAVGISRGNFYHHFKSKDEILEAVIDRRVSDRLAMLEQWDGVGETPQARLECFVRLLSTNREKIRRHGCPLGTLSSELAKLDHPLGPEAKRLFDLFRSWIRRQIEAFGRIEDADLLALQLLSMSQGATTLANVYPDEAILDLEIQRMLDWIADLTPKPTPQADQKEQS</sequence>
<dbReference type="InterPro" id="IPR036271">
    <property type="entry name" value="Tet_transcr_reg_TetR-rel_C_sf"/>
</dbReference>
<evidence type="ECO:0000256" key="1">
    <source>
        <dbReference type="ARBA" id="ARBA00023015"/>
    </source>
</evidence>
<dbReference type="GO" id="GO:0003677">
    <property type="term" value="F:DNA binding"/>
    <property type="evidence" value="ECO:0007669"/>
    <property type="project" value="UniProtKB-UniRule"/>
</dbReference>
<dbReference type="Gene3D" id="1.10.357.10">
    <property type="entry name" value="Tetracycline Repressor, domain 2"/>
    <property type="match status" value="1"/>
</dbReference>
<dbReference type="InterPro" id="IPR009057">
    <property type="entry name" value="Homeodomain-like_sf"/>
</dbReference>
<dbReference type="EMBL" id="CP053921">
    <property type="protein sequence ID" value="QKG69981.1"/>
    <property type="molecule type" value="Genomic_DNA"/>
</dbReference>
<dbReference type="RefSeq" id="WP_173211868.1">
    <property type="nucleotide sequence ID" value="NZ_CP053921.1"/>
</dbReference>
<keyword evidence="1" id="KW-0805">Transcription regulation</keyword>
<dbReference type="PRINTS" id="PR00455">
    <property type="entry name" value="HTHTETR"/>
</dbReference>
<evidence type="ECO:0000313" key="7">
    <source>
        <dbReference type="Proteomes" id="UP000504693"/>
    </source>
</evidence>
<evidence type="ECO:0000313" key="6">
    <source>
        <dbReference type="EMBL" id="QKG69981.1"/>
    </source>
</evidence>